<evidence type="ECO:0000313" key="2">
    <source>
        <dbReference type="EMBL" id="JAC83211.1"/>
    </source>
</evidence>
<gene>
    <name evidence="2" type="ORF">TSPGSL018_3897</name>
</gene>
<proteinExistence type="predicted"/>
<evidence type="ECO:0000256" key="1">
    <source>
        <dbReference type="SAM" id="MobiDB-lite"/>
    </source>
</evidence>
<feature type="region of interest" description="Disordered" evidence="1">
    <location>
        <begin position="248"/>
        <end position="292"/>
    </location>
</feature>
<protein>
    <submittedName>
        <fullName evidence="2">Uncharacterized protein</fullName>
    </submittedName>
</protein>
<feature type="region of interest" description="Disordered" evidence="1">
    <location>
        <begin position="175"/>
        <end position="197"/>
    </location>
</feature>
<accession>A0A061SKH4</accession>
<dbReference type="AlphaFoldDB" id="A0A061SKH4"/>
<dbReference type="EMBL" id="GBEZ01001792">
    <property type="protein sequence ID" value="JAC83211.1"/>
    <property type="molecule type" value="Transcribed_RNA"/>
</dbReference>
<feature type="compositionally biased region" description="Gly residues" evidence="1">
    <location>
        <begin position="259"/>
        <end position="271"/>
    </location>
</feature>
<organism evidence="2">
    <name type="scientific">Tetraselmis sp. GSL018</name>
    <dbReference type="NCBI Taxonomy" id="582737"/>
    <lineage>
        <taxon>Eukaryota</taxon>
        <taxon>Viridiplantae</taxon>
        <taxon>Chlorophyta</taxon>
        <taxon>core chlorophytes</taxon>
        <taxon>Chlorodendrophyceae</taxon>
        <taxon>Chlorodendrales</taxon>
        <taxon>Chlorodendraceae</taxon>
        <taxon>Tetraselmis</taxon>
    </lineage>
</organism>
<name>A0A061SKH4_9CHLO</name>
<sequence>MAVGTEQQDVNIKVSICKGWAICRGDDLQQVCRYPNISNSVDRDDKLVFDLKKYCTFHRQNVEEKLPCELKVCLNESEAELTSIDIVSTSGVCEAFRKTKADAEPSYLLTARGTPVDDGRGAGAASQFRRITVPLDPEAAPQELRLRMLSIRGDKDKLLVSGLWLRRGSAANRAGPQPNLAAAGPPPQPAEAPSSQMDGVRGILDSFLAGQEPGGPGPSPAALLGAAGGLPPAAPLGCLLSMLAAPRRRPGAGAPVPGDGAGPSGDAGGPAEGSLGAERRPPSDGHSAPGAGPRIEQRLVRIEAQLQELAAASGRGFAEGAALRGWEQRLERLELSVDTIGRRLDRVLELLTALAGSREGESPARGSAGPPKCS</sequence>
<feature type="region of interest" description="Disordered" evidence="1">
    <location>
        <begin position="355"/>
        <end position="374"/>
    </location>
</feature>
<reference evidence="2" key="1">
    <citation type="submission" date="2014-05" db="EMBL/GenBank/DDBJ databases">
        <title>The transcriptome of the halophilic microalga Tetraselmis sp. GSL018 isolated from the Great Salt Lake, Utah.</title>
        <authorList>
            <person name="Jinkerson R.E."/>
            <person name="D'Adamo S."/>
            <person name="Posewitz M.C."/>
        </authorList>
    </citation>
    <scope>NUCLEOTIDE SEQUENCE</scope>
    <source>
        <strain evidence="2">GSL018</strain>
    </source>
</reference>